<accession>A0A381UUC9</accession>
<dbReference type="EMBL" id="UINC01007017">
    <property type="protein sequence ID" value="SVA30957.1"/>
    <property type="molecule type" value="Genomic_DNA"/>
</dbReference>
<dbReference type="Gene3D" id="3.40.920.10">
    <property type="entry name" value="Pyruvate-ferredoxin oxidoreductase, PFOR, domain III"/>
    <property type="match status" value="1"/>
</dbReference>
<dbReference type="InterPro" id="IPR019752">
    <property type="entry name" value="Pyrv/ketoisovalerate_OxRed_cat"/>
</dbReference>
<dbReference type="InterPro" id="IPR052198">
    <property type="entry name" value="IorB_Oxidoreductase"/>
</dbReference>
<sequence>MDLKIILCGIGGQGVVFLNRLLARAAMDAGFPVMSLESHGMSRRGGSVVLHLRLGSHESPLVTQGGADLLLALDEQEGLRNLSYVKYGGTVLVNSANEFPQTVLIELQRLQIKTESINATEMARNLGKVNAANVILAGAVTALSAVSLSKDDVQNAAAAMSPKAANLNGRAVEIGYNVF</sequence>
<dbReference type="AlphaFoldDB" id="A0A381UUC9"/>
<evidence type="ECO:0000256" key="1">
    <source>
        <dbReference type="ARBA" id="ARBA00023002"/>
    </source>
</evidence>
<feature type="domain" description="Pyruvate/ketoisovalerate oxidoreductase catalytic" evidence="2">
    <location>
        <begin position="11"/>
        <end position="176"/>
    </location>
</feature>
<gene>
    <name evidence="3" type="ORF">METZ01_LOCUS83811</name>
</gene>
<evidence type="ECO:0000259" key="2">
    <source>
        <dbReference type="Pfam" id="PF01558"/>
    </source>
</evidence>
<protein>
    <recommendedName>
        <fullName evidence="2">Pyruvate/ketoisovalerate oxidoreductase catalytic domain-containing protein</fullName>
    </recommendedName>
</protein>
<dbReference type="InterPro" id="IPR002869">
    <property type="entry name" value="Pyrv_flavodox_OxRed_cen"/>
</dbReference>
<dbReference type="PANTHER" id="PTHR43854">
    <property type="entry name" value="INDOLEPYRUVATE OXIDOREDUCTASE SUBUNIT IORB"/>
    <property type="match status" value="1"/>
</dbReference>
<keyword evidence="1" id="KW-0560">Oxidoreductase</keyword>
<dbReference type="PANTHER" id="PTHR43854:SF1">
    <property type="entry name" value="INDOLEPYRUVATE OXIDOREDUCTASE SUBUNIT IORB"/>
    <property type="match status" value="1"/>
</dbReference>
<dbReference type="Pfam" id="PF01558">
    <property type="entry name" value="POR"/>
    <property type="match status" value="1"/>
</dbReference>
<proteinExistence type="predicted"/>
<name>A0A381UUC9_9ZZZZ</name>
<dbReference type="GO" id="GO:0016903">
    <property type="term" value="F:oxidoreductase activity, acting on the aldehyde or oxo group of donors"/>
    <property type="evidence" value="ECO:0007669"/>
    <property type="project" value="InterPro"/>
</dbReference>
<evidence type="ECO:0000313" key="3">
    <source>
        <dbReference type="EMBL" id="SVA30957.1"/>
    </source>
</evidence>
<organism evidence="3">
    <name type="scientific">marine metagenome</name>
    <dbReference type="NCBI Taxonomy" id="408172"/>
    <lineage>
        <taxon>unclassified sequences</taxon>
        <taxon>metagenomes</taxon>
        <taxon>ecological metagenomes</taxon>
    </lineage>
</organism>
<reference evidence="3" key="1">
    <citation type="submission" date="2018-05" db="EMBL/GenBank/DDBJ databases">
        <authorList>
            <person name="Lanie J.A."/>
            <person name="Ng W.-L."/>
            <person name="Kazmierczak K.M."/>
            <person name="Andrzejewski T.M."/>
            <person name="Davidsen T.M."/>
            <person name="Wayne K.J."/>
            <person name="Tettelin H."/>
            <person name="Glass J.I."/>
            <person name="Rusch D."/>
            <person name="Podicherti R."/>
            <person name="Tsui H.-C.T."/>
            <person name="Winkler M.E."/>
        </authorList>
    </citation>
    <scope>NUCLEOTIDE SEQUENCE</scope>
</reference>
<dbReference type="SUPFAM" id="SSF53323">
    <property type="entry name" value="Pyruvate-ferredoxin oxidoreductase, PFOR, domain III"/>
    <property type="match status" value="1"/>
</dbReference>